<dbReference type="AlphaFoldDB" id="A0A927CWS2"/>
<gene>
    <name evidence="2" type="ORF">IEO70_11900</name>
</gene>
<evidence type="ECO:0008006" key="4">
    <source>
        <dbReference type="Google" id="ProtNLM"/>
    </source>
</evidence>
<feature type="transmembrane region" description="Helical" evidence="1">
    <location>
        <begin position="33"/>
        <end position="55"/>
    </location>
</feature>
<evidence type="ECO:0000313" key="2">
    <source>
        <dbReference type="EMBL" id="MBD3109063.1"/>
    </source>
</evidence>
<evidence type="ECO:0000313" key="3">
    <source>
        <dbReference type="Proteomes" id="UP000602076"/>
    </source>
</evidence>
<accession>A0A927CWS2</accession>
<feature type="transmembrane region" description="Helical" evidence="1">
    <location>
        <begin position="160"/>
        <end position="181"/>
    </location>
</feature>
<dbReference type="EMBL" id="JACXSI010000027">
    <property type="protein sequence ID" value="MBD3109063.1"/>
    <property type="molecule type" value="Genomic_DNA"/>
</dbReference>
<organism evidence="2 3">
    <name type="scientific">Peribacillus faecalis</name>
    <dbReference type="NCBI Taxonomy" id="2772559"/>
    <lineage>
        <taxon>Bacteria</taxon>
        <taxon>Bacillati</taxon>
        <taxon>Bacillota</taxon>
        <taxon>Bacilli</taxon>
        <taxon>Bacillales</taxon>
        <taxon>Bacillaceae</taxon>
        <taxon>Peribacillus</taxon>
    </lineage>
</organism>
<name>A0A927CWS2_9BACI</name>
<keyword evidence="1" id="KW-0812">Transmembrane</keyword>
<feature type="transmembrane region" description="Helical" evidence="1">
    <location>
        <begin position="76"/>
        <end position="102"/>
    </location>
</feature>
<feature type="transmembrane region" description="Helical" evidence="1">
    <location>
        <begin position="193"/>
        <end position="214"/>
    </location>
</feature>
<keyword evidence="3" id="KW-1185">Reference proteome</keyword>
<sequence length="220" mass="25113">MNLPVRPLKGIMKPGIYIDQLKLAENCSQYKRYIFILLAISIILYALNAFLGIGTESLSKELIGAEMETWIARSQLFLVGSTLSGALVACIFLFLSSIYYWSFLQADYQRIVIAQMSIFILFLVEKALQIPLYIWLDVGDISNILSFGIIAQYISDSQILAHFLSQITLFRVGMLVMSYYYLKELSEVSRRTLLIVIGFLFLFFWIASGLLSYIKIGVFF</sequence>
<reference evidence="2" key="1">
    <citation type="submission" date="2020-09" db="EMBL/GenBank/DDBJ databases">
        <title>Bacillus faecalis sp. nov., a moderately halophilic bacterium isolated from cow faeces.</title>
        <authorList>
            <person name="Jiang L."/>
            <person name="Lee J."/>
        </authorList>
    </citation>
    <scope>NUCLEOTIDE SEQUENCE</scope>
    <source>
        <strain evidence="2">AGMB 02131</strain>
    </source>
</reference>
<comment type="caution">
    <text evidence="2">The sequence shown here is derived from an EMBL/GenBank/DDBJ whole genome shotgun (WGS) entry which is preliminary data.</text>
</comment>
<dbReference type="Proteomes" id="UP000602076">
    <property type="component" value="Unassembled WGS sequence"/>
</dbReference>
<evidence type="ECO:0000256" key="1">
    <source>
        <dbReference type="SAM" id="Phobius"/>
    </source>
</evidence>
<dbReference type="RefSeq" id="WP_190998604.1">
    <property type="nucleotide sequence ID" value="NZ_JACXSI010000027.1"/>
</dbReference>
<keyword evidence="1" id="KW-0472">Membrane</keyword>
<protein>
    <recommendedName>
        <fullName evidence="4">Yip1 domain-containing protein</fullName>
    </recommendedName>
</protein>
<keyword evidence="1" id="KW-1133">Transmembrane helix</keyword>
<proteinExistence type="predicted"/>